<feature type="region of interest" description="Disordered" evidence="1">
    <location>
        <begin position="1522"/>
        <end position="1615"/>
    </location>
</feature>
<feature type="compositionally biased region" description="Basic and acidic residues" evidence="1">
    <location>
        <begin position="1278"/>
        <end position="1288"/>
    </location>
</feature>
<sequence>MIIVNSLPMDLMDTGTDIIPNINNGELKYNEELLTVTQETKNIKIKEEFNEEDNENKDLQRNSESYEIVQKLTEAEKERNRVASEQLKISKNKPGKPDVKEMKKRSQTKVAQNRLMNKHGIKEGIQENKKTEEEKEENNDKKHGNKKLEQGKTKTKQPSKKKEKENKREKREKTTNQIKSTNVQQKSKNEIDKTKNKIKNEMKRKEQEKTTEENGEDKEFKQNTNQGQSVKNRAKNEEIQENNKENRNTDTTTKENEETKVNASQSNHKSQEQLYGQSEIIDDVKAERCWSVEIKKTSITREEKPREGERVSVAVNKDGETVTQIVGEDKMVSVSEQVFVDNELQGASRAPDVRWELKIEATPEPIDQTSLDVETNTVPMPSLTEDRLQPGSVSDAVQSVGPHEETGSHGNNSVGPDDNKDGEENVSQSGRTSHVDFGGHNTVSDSGDVDERRSVDNNVTSVTKEEKPREGERVSVAVNKDGETVTQIVGEDKMVSVSEQVFVDNELQGASRAPDVRWELKIEATPEPIDQTSLDVETHTVRMPSLTEDRLQPGSVSDAVQSVGPHEETGSHGNNSVGPDDNKDGEENVSQSGRTSHVDFGGHNTVSDSGDVDERRSVDNNVTSVTKEEKPREGERVSVAVNKDGETVTQIVGEDKMVSVSEQVFVDNELQGASRAPDVRWELKIEATPEPIDQTSLDVETHTVRMPSLTEDRLQPGSVSDAVQSVGPHEETGSHGNNSVSPDDNKDGEENVSQSGRTSHVDFGGHNTVSDSGDVDERRSVDNNVTSVTKEEKPREGERVSVAVNKDGETVTQIVGEDKMVSVSEQVFVDNELQGASRAPDVRWELKIEATPEPIDQTSLDVETHTVRMPSLTEDRLQPGSVSDAVQSVGPHEETGSHGNNSVGPDDNKDGEENVSQSGRTSHVDFGGHNTVSDSGDVDERRSVDNNVTSVTKEEKPREGERVSVAVNKDGETVTQIVGEDKMVSVSEQVFVDNELQGASRAPDVRWELKIEATPEPIDQTSLDVETHTVRMPSLTEDRLQPGSVSDAVQSVGPHEETGSHGNNSVGPDDNKDGEENVSQSGRTSHVDFGGHNTVSDSGDVDERRSVDNNVTSVTKEEKPREGERVSVAVNKDGETVTQIVGEDKMVSVSEQVFVDNELQGASRAPDVRWELKIEATPEPIDQTSLDVETHTVRMPSLTEDRLQPGSVSDAVQSVGPHEETGSHGNNSVGPDDNKDGEENVSQSGRTSHVDFGGHNTVSDSGDVDERRSVDNNVTSVTKEEKPREGERVSVAVNKDGETVTQIVGEDKMVSVSEQVFVDNELQGASRAPDVRWELKIEATPEPIDQTSLDVETNTVPMPSLTEDRLQPGSVSDAVQSVGPHEETGSHGNNSVGPDDNKDGEENVSQSGRTSHVDFGGHNTVSDSGDVDERRSVDNNVTSVTKEEKPREGERVSVAVNKDGETVTQIVGEDKMVSVSEQVFVDNELQGASRAPDVRWELKIEATPEPIDQTSLDVETHTVRMPSLTEDRLQPGSVSDAVQSVGPHEETGSHGNNSVGPDDNKDGEENMSQSGRTSHVDFGGHNTVSDSGDVDERRSVDNNVTSVTKEEKPREGERVSVAVNKDGDTVTQIVGEDKMVSVSEQVFVDNELQGASRAPDVRWELKIEATPEPIDQTSLDVETHTVRMPSLTEDRLQPGSVSDAVQSVGPHEETGSHGNNSVGPDDNKDGEENVSQSGRTSHVDFGGHNTVSDSGDVDERRSVDNNVTSVTKEEKPREGERVSVAVNKDGETVTQIVGEDKMVSVSEQVFVDNELQGASRAPDVRWELKIEATPEPIDQTSLDVETHTVPMPSLTEDRLQPGSVSDAVQSVGPHEETGSHGNNSVGPDDNKDGEENMSQSGRTSHVDFGGHNTVSDSGDVDERRSVDNNVTSVTKEEKPREGERVSVAVNKDGETVTQIVGEDKMVSVSEQVFVDNELQGASRAPDVRWELKIEATPEPIDQTSLDVETHTVRMPSLTEDRLQPGSVSDAVQSVGPHEETGSHGNNSVGPDDNKDGEENVSQSGRTSHVDFGGHNTVSDSGDVDERRSVDNNVTSVTKEEKPREGERVSVAVNKDGETVTQIVGEDKMVSVSEQVFVDNELQGASRAPDVRWELKIEATPEPIDQTSLDVETHTVPMPSLTEDRLQPGSVSDAVQSVGPHEETGSHGNNSVGPDDNKDGEENVSQSGRTSHVDFGGHNTVSDSGDVDERRSVDNNVTSVTKEEKPREGERVSVAVNKDGETVTQIVGEDKMVSVSEQVFVDNELQGASRAPDVRWELKIEATPEPIDQTSLDVETHTVRMPSLTEDRLQPGSVSDAVQSVGPHEETGSHGNNSVGPDDNKDGEENVSQSNRTDINILEGHISGFLTNDINDGLCFIIFNPVCFCSGVGVRCSSD</sequence>
<feature type="region of interest" description="Disordered" evidence="1">
    <location>
        <begin position="1832"/>
        <end position="1943"/>
    </location>
</feature>
<feature type="compositionally biased region" description="Basic and acidic residues" evidence="1">
    <location>
        <begin position="626"/>
        <end position="636"/>
    </location>
</feature>
<feature type="compositionally biased region" description="Basic and acidic residues" evidence="1">
    <location>
        <begin position="789"/>
        <end position="799"/>
    </location>
</feature>
<feature type="compositionally biased region" description="Polar residues" evidence="1">
    <location>
        <begin position="1345"/>
        <end position="1357"/>
    </location>
</feature>
<feature type="region of interest" description="Disordered" evidence="1">
    <location>
        <begin position="1196"/>
        <end position="1288"/>
    </location>
</feature>
<feature type="region of interest" description="Disordered" evidence="1">
    <location>
        <begin position="1033"/>
        <end position="1126"/>
    </location>
</feature>
<feature type="compositionally biased region" description="Basic and acidic residues" evidence="1">
    <location>
        <begin position="2093"/>
        <end position="2103"/>
    </location>
</feature>
<feature type="region of interest" description="Disordered" evidence="1">
    <location>
        <begin position="2011"/>
        <end position="2104"/>
    </location>
</feature>
<feature type="region of interest" description="Disordered" evidence="1">
    <location>
        <begin position="1338"/>
        <end position="1454"/>
    </location>
</feature>
<feature type="compositionally biased region" description="Polar residues" evidence="1">
    <location>
        <begin position="176"/>
        <end position="186"/>
    </location>
</feature>
<name>A0AA84ZEL7_9TREM</name>
<feature type="compositionally biased region" description="Basic and acidic residues" evidence="1">
    <location>
        <begin position="952"/>
        <end position="962"/>
    </location>
</feature>
<feature type="compositionally biased region" description="Basic and acidic residues" evidence="1">
    <location>
        <begin position="160"/>
        <end position="174"/>
    </location>
</feature>
<feature type="region of interest" description="Disordered" evidence="1">
    <location>
        <begin position="2337"/>
        <end position="2387"/>
    </location>
</feature>
<accession>A0AA84ZEL7</accession>
<feature type="compositionally biased region" description="Polar residues" evidence="1">
    <location>
        <begin position="367"/>
        <end position="379"/>
    </location>
</feature>
<feature type="compositionally biased region" description="Basic and acidic residues" evidence="1">
    <location>
        <begin position="463"/>
        <end position="473"/>
    </location>
</feature>
<feature type="region of interest" description="Disordered" evidence="1">
    <location>
        <begin position="870"/>
        <end position="962"/>
    </location>
</feature>
<organism evidence="2 3">
    <name type="scientific">Schistosoma margrebowiei</name>
    <dbReference type="NCBI Taxonomy" id="48269"/>
    <lineage>
        <taxon>Eukaryota</taxon>
        <taxon>Metazoa</taxon>
        <taxon>Spiralia</taxon>
        <taxon>Lophotrochozoa</taxon>
        <taxon>Platyhelminthes</taxon>
        <taxon>Trematoda</taxon>
        <taxon>Digenea</taxon>
        <taxon>Strigeidida</taxon>
        <taxon>Schistosomatoidea</taxon>
        <taxon>Schistosomatidae</taxon>
        <taxon>Schistosoma</taxon>
    </lineage>
</organism>
<feature type="compositionally biased region" description="Basic and acidic residues" evidence="1">
    <location>
        <begin position="1604"/>
        <end position="1614"/>
    </location>
</feature>
<feature type="compositionally biased region" description="Polar residues" evidence="1">
    <location>
        <begin position="222"/>
        <end position="231"/>
    </location>
</feature>
<protein>
    <submittedName>
        <fullName evidence="3">Uncharacterized protein</fullName>
    </submittedName>
</protein>
<feature type="region of interest" description="Disordered" evidence="1">
    <location>
        <begin position="692"/>
        <end position="800"/>
    </location>
</feature>
<feature type="compositionally biased region" description="Basic and acidic residues" evidence="1">
    <location>
        <begin position="234"/>
        <end position="260"/>
    </location>
</feature>
<feature type="compositionally biased region" description="Basic and acidic residues" evidence="1">
    <location>
        <begin position="1930"/>
        <end position="1940"/>
    </location>
</feature>
<feature type="compositionally biased region" description="Basic and acidic residues" evidence="1">
    <location>
        <begin position="2256"/>
        <end position="2266"/>
    </location>
</feature>
<feature type="compositionally biased region" description="Basic and acidic residues" evidence="1">
    <location>
        <begin position="1441"/>
        <end position="1451"/>
    </location>
</feature>
<reference evidence="3" key="1">
    <citation type="submission" date="2023-11" db="UniProtKB">
        <authorList>
            <consortium name="WormBaseParasite"/>
        </authorList>
    </citation>
    <scope>IDENTIFICATION</scope>
</reference>
<feature type="region of interest" description="Disordered" evidence="1">
    <location>
        <begin position="528"/>
        <end position="636"/>
    </location>
</feature>
<feature type="region of interest" description="Disordered" evidence="1">
    <location>
        <begin position="1669"/>
        <end position="1778"/>
    </location>
</feature>
<evidence type="ECO:0000313" key="3">
    <source>
        <dbReference type="WBParaSite" id="SMRG1_26370.1"/>
    </source>
</evidence>
<feature type="region of interest" description="Disordered" evidence="1">
    <location>
        <begin position="360"/>
        <end position="476"/>
    </location>
</feature>
<proteinExistence type="predicted"/>
<feature type="compositionally biased region" description="Polar residues" evidence="1">
    <location>
        <begin position="261"/>
        <end position="276"/>
    </location>
</feature>
<dbReference type="Proteomes" id="UP000050790">
    <property type="component" value="Unassembled WGS sequence"/>
</dbReference>
<evidence type="ECO:0000313" key="2">
    <source>
        <dbReference type="Proteomes" id="UP000050790"/>
    </source>
</evidence>
<feature type="compositionally biased region" description="Basic and acidic residues" evidence="1">
    <location>
        <begin position="187"/>
        <end position="221"/>
    </location>
</feature>
<feature type="compositionally biased region" description="Basic and acidic residues" evidence="1">
    <location>
        <begin position="120"/>
        <end position="152"/>
    </location>
</feature>
<feature type="compositionally biased region" description="Basic and acidic residues" evidence="1">
    <location>
        <begin position="1115"/>
        <end position="1125"/>
    </location>
</feature>
<feature type="region of interest" description="Disordered" evidence="1">
    <location>
        <begin position="2154"/>
        <end position="2266"/>
    </location>
</feature>
<feature type="region of interest" description="Disordered" evidence="1">
    <location>
        <begin position="87"/>
        <end position="278"/>
    </location>
</feature>
<evidence type="ECO:0000256" key="1">
    <source>
        <dbReference type="SAM" id="MobiDB-lite"/>
    </source>
</evidence>
<dbReference type="WBParaSite" id="SMRG1_26370.1">
    <property type="protein sequence ID" value="SMRG1_26370.1"/>
    <property type="gene ID" value="SMRG1_26370"/>
</dbReference>
<feature type="compositionally biased region" description="Basic and acidic residues" evidence="1">
    <location>
        <begin position="1767"/>
        <end position="1777"/>
    </location>
</feature>